<gene>
    <name evidence="5" type="ORF">GCM10009682_42370</name>
</gene>
<dbReference type="Pfam" id="PF02522">
    <property type="entry name" value="Antibiotic_NAT"/>
    <property type="match status" value="1"/>
</dbReference>
<comment type="caution">
    <text evidence="5">The sequence shown here is derived from an EMBL/GenBank/DDBJ whole genome shotgun (WGS) entry which is preliminary data.</text>
</comment>
<keyword evidence="3 4" id="KW-0012">Acyltransferase</keyword>
<reference evidence="6" key="1">
    <citation type="journal article" date="2019" name="Int. J. Syst. Evol. Microbiol.">
        <title>The Global Catalogue of Microorganisms (GCM) 10K type strain sequencing project: providing services to taxonomists for standard genome sequencing and annotation.</title>
        <authorList>
            <consortium name="The Broad Institute Genomics Platform"/>
            <consortium name="The Broad Institute Genome Sequencing Center for Infectious Disease"/>
            <person name="Wu L."/>
            <person name="Ma J."/>
        </authorList>
    </citation>
    <scope>NUCLEOTIDE SEQUENCE [LARGE SCALE GENOMIC DNA]</scope>
    <source>
        <strain evidence="6">JCM 13250</strain>
    </source>
</reference>
<keyword evidence="2 4" id="KW-0808">Transferase</keyword>
<dbReference type="InterPro" id="IPR003679">
    <property type="entry name" value="Amioglycoside_AcTrfase"/>
</dbReference>
<accession>A0ABP4YH13</accession>
<evidence type="ECO:0000256" key="1">
    <source>
        <dbReference type="ARBA" id="ARBA00006383"/>
    </source>
</evidence>
<protein>
    <recommendedName>
        <fullName evidence="4">Aminoglycoside N(3)-acetyltransferase</fullName>
        <ecNumber evidence="4">2.3.1.-</ecNumber>
    </recommendedName>
</protein>
<dbReference type="EC" id="2.3.1.-" evidence="4"/>
<dbReference type="InterPro" id="IPR028345">
    <property type="entry name" value="Antibiotic_NAT-like"/>
</dbReference>
<organism evidence="5 6">
    <name type="scientific">Luedemannella flava</name>
    <dbReference type="NCBI Taxonomy" id="349316"/>
    <lineage>
        <taxon>Bacteria</taxon>
        <taxon>Bacillati</taxon>
        <taxon>Actinomycetota</taxon>
        <taxon>Actinomycetes</taxon>
        <taxon>Micromonosporales</taxon>
        <taxon>Micromonosporaceae</taxon>
        <taxon>Luedemannella</taxon>
    </lineage>
</organism>
<dbReference type="PANTHER" id="PTHR11104">
    <property type="entry name" value="AMINOGLYCOSIDE N3-ACETYLTRANSFERASE"/>
    <property type="match status" value="1"/>
</dbReference>
<name>A0ABP4YH13_9ACTN</name>
<comment type="catalytic activity">
    <reaction evidence="4">
        <text>a 2-deoxystreptamine antibiotic + acetyl-CoA = an N(3)-acetyl-2-deoxystreptamine antibiotic + CoA + H(+)</text>
        <dbReference type="Rhea" id="RHEA:12665"/>
        <dbReference type="ChEBI" id="CHEBI:15378"/>
        <dbReference type="ChEBI" id="CHEBI:57287"/>
        <dbReference type="ChEBI" id="CHEBI:57288"/>
        <dbReference type="ChEBI" id="CHEBI:57921"/>
        <dbReference type="ChEBI" id="CHEBI:77452"/>
        <dbReference type="EC" id="2.3.1.81"/>
    </reaction>
</comment>
<keyword evidence="4" id="KW-0046">Antibiotic resistance</keyword>
<dbReference type="PANTHER" id="PTHR11104:SF0">
    <property type="entry name" value="SPBETA PROPHAGE-DERIVED AMINOGLYCOSIDE N(3')-ACETYLTRANSFERASE-LIKE PROTEIN YOKD"/>
    <property type="match status" value="1"/>
</dbReference>
<keyword evidence="6" id="KW-1185">Reference proteome</keyword>
<sequence length="274" mass="29270">MWPGGPRLRRVYQSVPFTRAIIAEELRDLGVRTGSTLLVHASYRSVGFVAGGPQAVVHAFLDVLGPDGTLVVPTHTPDNTDPTGWCNPPVPETWWGPIRTQAPGFDPALTPSRWMGRLAETVRTWPGAVRSAHPHVSFAALGRHAEEITAGHRVDDALGDSSPLGAVYRLDGQVLLLGCGHDSNTSLHLAEWRQPAPPRGPRGAAIRRPDGTSEWITWVDVIENEEVFADLGVDLEATGAVAVGGVGLATARLMSQRAAVDFATTWIASHGAAQ</sequence>
<dbReference type="Proteomes" id="UP001500218">
    <property type="component" value="Unassembled WGS sequence"/>
</dbReference>
<proteinExistence type="inferred from homology"/>
<evidence type="ECO:0000313" key="5">
    <source>
        <dbReference type="EMBL" id="GAA1817074.1"/>
    </source>
</evidence>
<evidence type="ECO:0000256" key="2">
    <source>
        <dbReference type="ARBA" id="ARBA00022679"/>
    </source>
</evidence>
<evidence type="ECO:0000313" key="6">
    <source>
        <dbReference type="Proteomes" id="UP001500218"/>
    </source>
</evidence>
<evidence type="ECO:0000256" key="4">
    <source>
        <dbReference type="RuleBase" id="RU365031"/>
    </source>
</evidence>
<dbReference type="SUPFAM" id="SSF110710">
    <property type="entry name" value="TTHA0583/YokD-like"/>
    <property type="match status" value="1"/>
</dbReference>
<evidence type="ECO:0000256" key="3">
    <source>
        <dbReference type="ARBA" id="ARBA00023315"/>
    </source>
</evidence>
<comment type="similarity">
    <text evidence="1 4">Belongs to the antibiotic N-acetyltransferase family.</text>
</comment>
<dbReference type="EMBL" id="BAAALT010000147">
    <property type="protein sequence ID" value="GAA1817074.1"/>
    <property type="molecule type" value="Genomic_DNA"/>
</dbReference>